<dbReference type="Pfam" id="PF13407">
    <property type="entry name" value="Peripla_BP_4"/>
    <property type="match status" value="1"/>
</dbReference>
<dbReference type="PANTHER" id="PTHR46847:SF1">
    <property type="entry name" value="D-ALLOSE-BINDING PERIPLASMIC PROTEIN-RELATED"/>
    <property type="match status" value="1"/>
</dbReference>
<gene>
    <name evidence="5" type="ordered locus">Spirs_4075</name>
</gene>
<accession>E1R9I8</accession>
<dbReference type="GO" id="GO:0030246">
    <property type="term" value="F:carbohydrate binding"/>
    <property type="evidence" value="ECO:0007669"/>
    <property type="project" value="UniProtKB-ARBA"/>
</dbReference>
<dbReference type="InterPro" id="IPR025997">
    <property type="entry name" value="SBP_2_dom"/>
</dbReference>
<reference evidence="5 6" key="1">
    <citation type="journal article" date="2010" name="Stand. Genomic Sci.">
        <title>Complete genome sequence of Spirochaeta smaragdinae type strain (SEBR 4228).</title>
        <authorList>
            <person name="Mavromatis K."/>
            <person name="Yasawong M."/>
            <person name="Chertkov O."/>
            <person name="Lapidus A."/>
            <person name="Lucas S."/>
            <person name="Nolan M."/>
            <person name="Del Rio T.G."/>
            <person name="Tice H."/>
            <person name="Cheng J.F."/>
            <person name="Pitluck S."/>
            <person name="Liolios K."/>
            <person name="Ivanova N."/>
            <person name="Tapia R."/>
            <person name="Han C."/>
            <person name="Bruce D."/>
            <person name="Goodwin L."/>
            <person name="Pati A."/>
            <person name="Chen A."/>
            <person name="Palaniappan K."/>
            <person name="Land M."/>
            <person name="Hauser L."/>
            <person name="Chang Y.J."/>
            <person name="Jeffries C.D."/>
            <person name="Detter J.C."/>
            <person name="Rohde M."/>
            <person name="Brambilla E."/>
            <person name="Spring S."/>
            <person name="Goker M."/>
            <person name="Sikorski J."/>
            <person name="Woyke T."/>
            <person name="Bristow J."/>
            <person name="Eisen J.A."/>
            <person name="Markowitz V."/>
            <person name="Hugenholtz P."/>
            <person name="Klenk H.P."/>
            <person name="Kyrpides N.C."/>
        </authorList>
    </citation>
    <scope>NUCLEOTIDE SEQUENCE [LARGE SCALE GENOMIC DNA]</scope>
    <source>
        <strain evidence="6">DSM 11293 / JCM 15392 / SEBR 4228</strain>
    </source>
</reference>
<proteinExistence type="inferred from homology"/>
<dbReference type="GO" id="GO:0030313">
    <property type="term" value="C:cell envelope"/>
    <property type="evidence" value="ECO:0007669"/>
    <property type="project" value="UniProtKB-SubCell"/>
</dbReference>
<name>E1R9I8_SEDSS</name>
<dbReference type="KEGG" id="ssm:Spirs_4075"/>
<dbReference type="InterPro" id="IPR028082">
    <property type="entry name" value="Peripla_BP_I"/>
</dbReference>
<evidence type="ECO:0000256" key="2">
    <source>
        <dbReference type="ARBA" id="ARBA00007639"/>
    </source>
</evidence>
<feature type="domain" description="Periplasmic binding protein" evidence="4">
    <location>
        <begin position="39"/>
        <end position="287"/>
    </location>
</feature>
<protein>
    <submittedName>
        <fullName evidence="5">Periplasmic sugar-binding protein</fullName>
    </submittedName>
</protein>
<keyword evidence="3" id="KW-0732">Signal</keyword>
<evidence type="ECO:0000256" key="1">
    <source>
        <dbReference type="ARBA" id="ARBA00004196"/>
    </source>
</evidence>
<dbReference type="Proteomes" id="UP000002318">
    <property type="component" value="Chromosome"/>
</dbReference>
<organism evidence="5 6">
    <name type="scientific">Sediminispirochaeta smaragdinae (strain DSM 11293 / JCM 15392 / SEBR 4228)</name>
    <name type="common">Spirochaeta smaragdinae</name>
    <dbReference type="NCBI Taxonomy" id="573413"/>
    <lineage>
        <taxon>Bacteria</taxon>
        <taxon>Pseudomonadati</taxon>
        <taxon>Spirochaetota</taxon>
        <taxon>Spirochaetia</taxon>
        <taxon>Spirochaetales</taxon>
        <taxon>Spirochaetaceae</taxon>
        <taxon>Sediminispirochaeta</taxon>
    </lineage>
</organism>
<dbReference type="AlphaFoldDB" id="E1R9I8"/>
<evidence type="ECO:0000313" key="6">
    <source>
        <dbReference type="Proteomes" id="UP000002318"/>
    </source>
</evidence>
<dbReference type="eggNOG" id="COG1879">
    <property type="taxonomic scope" value="Bacteria"/>
</dbReference>
<dbReference type="HOGENOM" id="CLU_037628_3_3_12"/>
<dbReference type="PANTHER" id="PTHR46847">
    <property type="entry name" value="D-ALLOSE-BINDING PERIPLASMIC PROTEIN-RELATED"/>
    <property type="match status" value="1"/>
</dbReference>
<comment type="similarity">
    <text evidence="2">Belongs to the bacterial solute-binding protein 2 family.</text>
</comment>
<dbReference type="EMBL" id="CP002116">
    <property type="protein sequence ID" value="ADK83157.1"/>
    <property type="molecule type" value="Genomic_DNA"/>
</dbReference>
<keyword evidence="6" id="KW-1185">Reference proteome</keyword>
<evidence type="ECO:0000256" key="3">
    <source>
        <dbReference type="ARBA" id="ARBA00022729"/>
    </source>
</evidence>
<evidence type="ECO:0000259" key="4">
    <source>
        <dbReference type="Pfam" id="PF13407"/>
    </source>
</evidence>
<dbReference type="SUPFAM" id="SSF53822">
    <property type="entry name" value="Periplasmic binding protein-like I"/>
    <property type="match status" value="1"/>
</dbReference>
<comment type="subcellular location">
    <subcellularLocation>
        <location evidence="1">Cell envelope</location>
    </subcellularLocation>
</comment>
<dbReference type="Gene3D" id="3.40.50.2300">
    <property type="match status" value="2"/>
</dbReference>
<dbReference type="STRING" id="573413.Spirs_4075"/>
<evidence type="ECO:0000313" key="5">
    <source>
        <dbReference type="EMBL" id="ADK83157.1"/>
    </source>
</evidence>
<sequence length="319" mass="34648">MALFGFLFLTFFVLSLHTIVDLARITSDESGGESAQYHFALFLPEESYSFFHQVAQGARTAATEYNCALSFHPVGYGSPDLAMAHFSGIDGAVIYPNIEEQQIRNILEQLSADNISVVLVEHTISDDAPWTFVGTNNFDIGRKIGELIALQSSDPLQIAVVYSEKSPGIYAEKDLVGLGITSALGKRLESPPIAKMTNLNPLDAEALIYRILRNEPGISTIVFTDARDTLAATQVLIDMNLVGTVQLIGFGAEETILDYVEKGILAGTVVTNPRSIGYHAIEVLSELKRNGHSAGYVDTGVSIITQSEVSTFRKVEEGK</sequence>